<protein>
    <submittedName>
        <fullName evidence="1">Unplaced genomic scaffold CY34scaffold_721, whole genome shotgun sequence</fullName>
    </submittedName>
</protein>
<accession>A0A0C9ZWU1</accession>
<dbReference type="HOGENOM" id="CLU_3033988_0_0_1"/>
<reference evidence="2" key="2">
    <citation type="submission" date="2015-01" db="EMBL/GenBank/DDBJ databases">
        <title>Evolutionary Origins and Diversification of the Mycorrhizal Mutualists.</title>
        <authorList>
            <consortium name="DOE Joint Genome Institute"/>
            <consortium name="Mycorrhizal Genomics Consortium"/>
            <person name="Kohler A."/>
            <person name="Kuo A."/>
            <person name="Nagy L.G."/>
            <person name="Floudas D."/>
            <person name="Copeland A."/>
            <person name="Barry K.W."/>
            <person name="Cichocki N."/>
            <person name="Veneault-Fourrey C."/>
            <person name="LaButti K."/>
            <person name="Lindquist E.A."/>
            <person name="Lipzen A."/>
            <person name="Lundell T."/>
            <person name="Morin E."/>
            <person name="Murat C."/>
            <person name="Riley R."/>
            <person name="Ohm R."/>
            <person name="Sun H."/>
            <person name="Tunlid A."/>
            <person name="Henrissat B."/>
            <person name="Grigoriev I.V."/>
            <person name="Hibbett D.S."/>
            <person name="Martin F."/>
        </authorList>
    </citation>
    <scope>NUCLEOTIDE SEQUENCE [LARGE SCALE GENOMIC DNA]</scope>
    <source>
        <strain evidence="2">UH-Slu-Lm8-n1</strain>
    </source>
</reference>
<gene>
    <name evidence="1" type="ORF">CY34DRAFT_813324</name>
</gene>
<dbReference type="EMBL" id="KN835852">
    <property type="protein sequence ID" value="KIK33871.1"/>
    <property type="molecule type" value="Genomic_DNA"/>
</dbReference>
<evidence type="ECO:0000313" key="2">
    <source>
        <dbReference type="Proteomes" id="UP000054485"/>
    </source>
</evidence>
<dbReference type="Proteomes" id="UP000054485">
    <property type="component" value="Unassembled WGS sequence"/>
</dbReference>
<evidence type="ECO:0000313" key="1">
    <source>
        <dbReference type="EMBL" id="KIK33871.1"/>
    </source>
</evidence>
<keyword evidence="2" id="KW-1185">Reference proteome</keyword>
<dbReference type="AlphaFoldDB" id="A0A0C9ZWU1"/>
<reference evidence="1 2" key="1">
    <citation type="submission" date="2014-04" db="EMBL/GenBank/DDBJ databases">
        <authorList>
            <consortium name="DOE Joint Genome Institute"/>
            <person name="Kuo A."/>
            <person name="Ruytinx J."/>
            <person name="Rineau F."/>
            <person name="Colpaert J."/>
            <person name="Kohler A."/>
            <person name="Nagy L.G."/>
            <person name="Floudas D."/>
            <person name="Copeland A."/>
            <person name="Barry K.W."/>
            <person name="Cichocki N."/>
            <person name="Veneault-Fourrey C."/>
            <person name="LaButti K."/>
            <person name="Lindquist E.A."/>
            <person name="Lipzen A."/>
            <person name="Lundell T."/>
            <person name="Morin E."/>
            <person name="Murat C."/>
            <person name="Sun H."/>
            <person name="Tunlid A."/>
            <person name="Henrissat B."/>
            <person name="Grigoriev I.V."/>
            <person name="Hibbett D.S."/>
            <person name="Martin F."/>
            <person name="Nordberg H.P."/>
            <person name="Cantor M.N."/>
            <person name="Hua S.X."/>
        </authorList>
    </citation>
    <scope>NUCLEOTIDE SEQUENCE [LARGE SCALE GENOMIC DNA]</scope>
    <source>
        <strain evidence="1 2">UH-Slu-Lm8-n1</strain>
    </source>
</reference>
<organism evidence="1 2">
    <name type="scientific">Suillus luteus UH-Slu-Lm8-n1</name>
    <dbReference type="NCBI Taxonomy" id="930992"/>
    <lineage>
        <taxon>Eukaryota</taxon>
        <taxon>Fungi</taxon>
        <taxon>Dikarya</taxon>
        <taxon>Basidiomycota</taxon>
        <taxon>Agaricomycotina</taxon>
        <taxon>Agaricomycetes</taxon>
        <taxon>Agaricomycetidae</taxon>
        <taxon>Boletales</taxon>
        <taxon>Suillineae</taxon>
        <taxon>Suillaceae</taxon>
        <taxon>Suillus</taxon>
    </lineage>
</organism>
<proteinExistence type="predicted"/>
<sequence length="55" mass="6495">MCRHPPKLLDWIPARKYTVISRLDCATERSVMNYLSFMVTCDHNFFCAQRARTVT</sequence>
<name>A0A0C9ZWU1_9AGAM</name>
<dbReference type="InParanoid" id="A0A0C9ZWU1"/>